<dbReference type="Pfam" id="PF00583">
    <property type="entry name" value="Acetyltransf_1"/>
    <property type="match status" value="1"/>
</dbReference>
<dbReference type="InterPro" id="IPR050832">
    <property type="entry name" value="Bact_Acetyltransf"/>
</dbReference>
<dbReference type="RefSeq" id="WP_184802027.1">
    <property type="nucleotide sequence ID" value="NZ_JACHMY010000001.1"/>
</dbReference>
<dbReference type="InterPro" id="IPR000182">
    <property type="entry name" value="GNAT_dom"/>
</dbReference>
<keyword evidence="1 4" id="KW-0808">Transferase</keyword>
<dbReference type="PANTHER" id="PTHR43877">
    <property type="entry name" value="AMINOALKYLPHOSPHONATE N-ACETYLTRANSFERASE-RELATED-RELATED"/>
    <property type="match status" value="1"/>
</dbReference>
<evidence type="ECO:0000313" key="4">
    <source>
        <dbReference type="EMBL" id="MBB5839983.1"/>
    </source>
</evidence>
<dbReference type="CDD" id="cd04301">
    <property type="entry name" value="NAT_SF"/>
    <property type="match status" value="1"/>
</dbReference>
<reference evidence="4 5" key="1">
    <citation type="submission" date="2020-08" db="EMBL/GenBank/DDBJ databases">
        <title>Sequencing the genomes of 1000 actinobacteria strains.</title>
        <authorList>
            <person name="Klenk H.-P."/>
        </authorList>
    </citation>
    <scope>NUCLEOTIDE SEQUENCE [LARGE SCALE GENOMIC DNA]</scope>
    <source>
        <strain evidence="4 5">DSM 28967</strain>
    </source>
</reference>
<evidence type="ECO:0000313" key="5">
    <source>
        <dbReference type="Proteomes" id="UP000549971"/>
    </source>
</evidence>
<accession>A0A7W9JEH7</accession>
<evidence type="ECO:0000259" key="3">
    <source>
        <dbReference type="PROSITE" id="PS51186"/>
    </source>
</evidence>
<keyword evidence="5" id="KW-1185">Reference proteome</keyword>
<dbReference type="Gene3D" id="3.40.630.30">
    <property type="match status" value="1"/>
</dbReference>
<dbReference type="Proteomes" id="UP000549971">
    <property type="component" value="Unassembled WGS sequence"/>
</dbReference>
<sequence>MQDLEGLTRSRPDVVSLDTDKWQTLRDLRLKALGESPESFLGDLRAERAYDEKHWRQELAHNVWIVATLETRHIGLAKLNLQTDDGMHLEALWVDPNERRRGVGTQLVSALEVIAARRGTRQLKLWIFTENELARQFYRHIEYGETTVVQPIKTNNRVRHEAEYQRHL</sequence>
<evidence type="ECO:0000256" key="2">
    <source>
        <dbReference type="ARBA" id="ARBA00023315"/>
    </source>
</evidence>
<organism evidence="4 5">
    <name type="scientific">Kribbella italica</name>
    <dbReference type="NCBI Taxonomy" id="1540520"/>
    <lineage>
        <taxon>Bacteria</taxon>
        <taxon>Bacillati</taxon>
        <taxon>Actinomycetota</taxon>
        <taxon>Actinomycetes</taxon>
        <taxon>Propionibacteriales</taxon>
        <taxon>Kribbellaceae</taxon>
        <taxon>Kribbella</taxon>
    </lineage>
</organism>
<dbReference type="AlphaFoldDB" id="A0A7W9JEH7"/>
<keyword evidence="2" id="KW-0012">Acyltransferase</keyword>
<evidence type="ECO:0000256" key="1">
    <source>
        <dbReference type="ARBA" id="ARBA00022679"/>
    </source>
</evidence>
<feature type="domain" description="N-acetyltransferase" evidence="3">
    <location>
        <begin position="12"/>
        <end position="168"/>
    </location>
</feature>
<protein>
    <submittedName>
        <fullName evidence="4">GNAT superfamily N-acetyltransferase</fullName>
    </submittedName>
</protein>
<dbReference type="EMBL" id="JACHMY010000001">
    <property type="protein sequence ID" value="MBB5839983.1"/>
    <property type="molecule type" value="Genomic_DNA"/>
</dbReference>
<dbReference type="PROSITE" id="PS51186">
    <property type="entry name" value="GNAT"/>
    <property type="match status" value="1"/>
</dbReference>
<dbReference type="SUPFAM" id="SSF55729">
    <property type="entry name" value="Acyl-CoA N-acyltransferases (Nat)"/>
    <property type="match status" value="1"/>
</dbReference>
<proteinExistence type="predicted"/>
<comment type="caution">
    <text evidence="4">The sequence shown here is derived from an EMBL/GenBank/DDBJ whole genome shotgun (WGS) entry which is preliminary data.</text>
</comment>
<dbReference type="InterPro" id="IPR016181">
    <property type="entry name" value="Acyl_CoA_acyltransferase"/>
</dbReference>
<dbReference type="GO" id="GO:0016747">
    <property type="term" value="F:acyltransferase activity, transferring groups other than amino-acyl groups"/>
    <property type="evidence" value="ECO:0007669"/>
    <property type="project" value="InterPro"/>
</dbReference>
<name>A0A7W9JEH7_9ACTN</name>
<gene>
    <name evidence="4" type="ORF">HDA39_006717</name>
</gene>